<evidence type="ECO:0000256" key="4">
    <source>
        <dbReference type="ARBA" id="ARBA00023163"/>
    </source>
</evidence>
<evidence type="ECO:0000313" key="6">
    <source>
        <dbReference type="EMBL" id="APZ44543.1"/>
    </source>
</evidence>
<dbReference type="PRINTS" id="PR00778">
    <property type="entry name" value="HTHARSR"/>
</dbReference>
<name>A0A1P8UL46_9GAMM</name>
<dbReference type="InterPro" id="IPR036388">
    <property type="entry name" value="WH-like_DNA-bd_sf"/>
</dbReference>
<evidence type="ECO:0000256" key="2">
    <source>
        <dbReference type="ARBA" id="ARBA00023015"/>
    </source>
</evidence>
<dbReference type="NCBIfam" id="NF033788">
    <property type="entry name" value="HTH_metalloreg"/>
    <property type="match status" value="1"/>
</dbReference>
<dbReference type="InterPro" id="IPR051081">
    <property type="entry name" value="HTH_MetalResp_TranReg"/>
</dbReference>
<dbReference type="GO" id="GO:0046685">
    <property type="term" value="P:response to arsenic-containing substance"/>
    <property type="evidence" value="ECO:0007669"/>
    <property type="project" value="UniProtKB-KW"/>
</dbReference>
<dbReference type="Pfam" id="PF01022">
    <property type="entry name" value="HTH_5"/>
    <property type="match status" value="1"/>
</dbReference>
<proteinExistence type="predicted"/>
<dbReference type="PROSITE" id="PS50987">
    <property type="entry name" value="HTH_ARSR_2"/>
    <property type="match status" value="1"/>
</dbReference>
<accession>A0A1P8UL46</accession>
<dbReference type="InterPro" id="IPR001845">
    <property type="entry name" value="HTH_ArsR_DNA-bd_dom"/>
</dbReference>
<dbReference type="STRING" id="1765967.BW247_04375"/>
<gene>
    <name evidence="6" type="ORF">BW247_04375</name>
</gene>
<keyword evidence="2" id="KW-0805">Transcription regulation</keyword>
<evidence type="ECO:0000259" key="5">
    <source>
        <dbReference type="PROSITE" id="PS50987"/>
    </source>
</evidence>
<dbReference type="InterPro" id="IPR036390">
    <property type="entry name" value="WH_DNA-bd_sf"/>
</dbReference>
<feature type="domain" description="HTH arsR-type" evidence="5">
    <location>
        <begin position="35"/>
        <end position="127"/>
    </location>
</feature>
<dbReference type="CDD" id="cd00090">
    <property type="entry name" value="HTH_ARSR"/>
    <property type="match status" value="1"/>
</dbReference>
<dbReference type="GO" id="GO:0003677">
    <property type="term" value="F:DNA binding"/>
    <property type="evidence" value="ECO:0007669"/>
    <property type="project" value="UniProtKB-KW"/>
</dbReference>
<evidence type="ECO:0000313" key="7">
    <source>
        <dbReference type="Proteomes" id="UP000243807"/>
    </source>
</evidence>
<dbReference type="EMBL" id="CP019434">
    <property type="protein sequence ID" value="APZ44543.1"/>
    <property type="molecule type" value="Genomic_DNA"/>
</dbReference>
<dbReference type="OrthoDB" id="9796124at2"/>
<dbReference type="GO" id="GO:0003700">
    <property type="term" value="F:DNA-binding transcription factor activity"/>
    <property type="evidence" value="ECO:0007669"/>
    <property type="project" value="InterPro"/>
</dbReference>
<dbReference type="InterPro" id="IPR011991">
    <property type="entry name" value="ArsR-like_HTH"/>
</dbReference>
<reference evidence="6 7" key="1">
    <citation type="submission" date="2017-01" db="EMBL/GenBank/DDBJ databases">
        <title>Draft sequence of Acidihalobacter ferrooxidans strain DSM 14175 (strain V8).</title>
        <authorList>
            <person name="Khaleque H.N."/>
            <person name="Ramsay J.P."/>
            <person name="Murphy R.J.T."/>
            <person name="Kaksonen A.H."/>
            <person name="Boxall N.J."/>
            <person name="Watkin E.L.J."/>
        </authorList>
    </citation>
    <scope>NUCLEOTIDE SEQUENCE [LARGE SCALE GENOMIC DNA]</scope>
    <source>
        <strain evidence="6 7">V8</strain>
    </source>
</reference>
<keyword evidence="4" id="KW-0804">Transcription</keyword>
<evidence type="ECO:0000256" key="3">
    <source>
        <dbReference type="ARBA" id="ARBA00023125"/>
    </source>
</evidence>
<dbReference type="SMART" id="SM00418">
    <property type="entry name" value="HTH_ARSR"/>
    <property type="match status" value="1"/>
</dbReference>
<dbReference type="PANTHER" id="PTHR33154:SF18">
    <property type="entry name" value="ARSENICAL RESISTANCE OPERON REPRESSOR"/>
    <property type="match status" value="1"/>
</dbReference>
<evidence type="ECO:0000256" key="1">
    <source>
        <dbReference type="ARBA" id="ARBA00022849"/>
    </source>
</evidence>
<sequence>MKSKLIKPAEVTADVCAIECFHPCTVARVQEALADDAERLAAGAELFKMLGNPKRLLILRALREAELCVCDLAHLLGLSVAATSQQLRILRAQGWLRMRSVGKMVYYRWHEAPPLPNLDVALRVLGA</sequence>
<dbReference type="PANTHER" id="PTHR33154">
    <property type="entry name" value="TRANSCRIPTIONAL REGULATOR, ARSR FAMILY"/>
    <property type="match status" value="1"/>
</dbReference>
<dbReference type="Gene3D" id="1.10.10.10">
    <property type="entry name" value="Winged helix-like DNA-binding domain superfamily/Winged helix DNA-binding domain"/>
    <property type="match status" value="1"/>
</dbReference>
<organism evidence="6 7">
    <name type="scientific">Acidihalobacter ferrooxydans</name>
    <dbReference type="NCBI Taxonomy" id="1765967"/>
    <lineage>
        <taxon>Bacteria</taxon>
        <taxon>Pseudomonadati</taxon>
        <taxon>Pseudomonadota</taxon>
        <taxon>Gammaproteobacteria</taxon>
        <taxon>Chromatiales</taxon>
        <taxon>Ectothiorhodospiraceae</taxon>
        <taxon>Acidihalobacter</taxon>
    </lineage>
</organism>
<protein>
    <recommendedName>
        <fullName evidence="5">HTH arsR-type domain-containing protein</fullName>
    </recommendedName>
</protein>
<dbReference type="Proteomes" id="UP000243807">
    <property type="component" value="Chromosome"/>
</dbReference>
<dbReference type="SUPFAM" id="SSF46785">
    <property type="entry name" value="Winged helix' DNA-binding domain"/>
    <property type="match status" value="1"/>
</dbReference>
<dbReference type="RefSeq" id="WP_076838337.1">
    <property type="nucleotide sequence ID" value="NZ_CP019434.1"/>
</dbReference>
<dbReference type="AlphaFoldDB" id="A0A1P8UL46"/>
<keyword evidence="7" id="KW-1185">Reference proteome</keyword>
<keyword evidence="1" id="KW-0059">Arsenical resistance</keyword>
<dbReference type="KEGG" id="afy:BW247_04375"/>
<keyword evidence="3" id="KW-0238">DNA-binding</keyword>